<dbReference type="GO" id="GO:0015099">
    <property type="term" value="F:nickel cation transmembrane transporter activity"/>
    <property type="evidence" value="ECO:0007669"/>
    <property type="project" value="InterPro"/>
</dbReference>
<feature type="transmembrane region" description="Helical" evidence="10">
    <location>
        <begin position="137"/>
        <end position="162"/>
    </location>
</feature>
<accession>W9DPU8</accession>
<evidence type="ECO:0000256" key="8">
    <source>
        <dbReference type="ARBA" id="ARBA00023136"/>
    </source>
</evidence>
<evidence type="ECO:0000256" key="6">
    <source>
        <dbReference type="ARBA" id="ARBA00022989"/>
    </source>
</evidence>
<keyword evidence="8 10" id="KW-0472">Membrane</keyword>
<dbReference type="EMBL" id="AZAJ01000001">
    <property type="protein sequence ID" value="ETA67215.1"/>
    <property type="molecule type" value="Genomic_DNA"/>
</dbReference>
<dbReference type="PROSITE" id="PS50928">
    <property type="entry name" value="ABC_TM1"/>
    <property type="match status" value="1"/>
</dbReference>
<feature type="transmembrane region" description="Helical" evidence="10">
    <location>
        <begin position="9"/>
        <end position="30"/>
    </location>
</feature>
<keyword evidence="7" id="KW-0406">Ion transport</keyword>
<proteinExistence type="inferred from homology"/>
<feature type="transmembrane region" description="Helical" evidence="10">
    <location>
        <begin position="278"/>
        <end position="304"/>
    </location>
</feature>
<keyword evidence="3" id="KW-1003">Cell membrane</keyword>
<reference evidence="12 13" key="1">
    <citation type="submission" date="2013-08" db="EMBL/GenBank/DDBJ databases">
        <authorList>
            <consortium name="DOE Joint Genome Institute"/>
            <person name="Eisen J."/>
            <person name="Huntemann M."/>
            <person name="Han J."/>
            <person name="Chen A."/>
            <person name="Kyrpides N."/>
            <person name="Mavromatis K."/>
            <person name="Markowitz V."/>
            <person name="Palaniappan K."/>
            <person name="Ivanova N."/>
            <person name="Schaumberg A."/>
            <person name="Pati A."/>
            <person name="Liolios K."/>
            <person name="Nordberg H.P."/>
            <person name="Cantor M.N."/>
            <person name="Hua S.X."/>
            <person name="Woyke T."/>
        </authorList>
    </citation>
    <scope>NUCLEOTIDE SEQUENCE [LARGE SCALE GENOMIC DNA]</scope>
    <source>
        <strain evidence="12 13">DSM 2278</strain>
    </source>
</reference>
<evidence type="ECO:0000256" key="1">
    <source>
        <dbReference type="ARBA" id="ARBA00004651"/>
    </source>
</evidence>
<feature type="domain" description="ABC transmembrane type-1" evidence="11">
    <location>
        <begin position="98"/>
        <end position="301"/>
    </location>
</feature>
<dbReference type="Pfam" id="PF00528">
    <property type="entry name" value="BPD_transp_1"/>
    <property type="match status" value="1"/>
</dbReference>
<name>W9DPU8_METTI</name>
<evidence type="ECO:0000259" key="11">
    <source>
        <dbReference type="PROSITE" id="PS50928"/>
    </source>
</evidence>
<evidence type="ECO:0000256" key="5">
    <source>
        <dbReference type="ARBA" id="ARBA00022692"/>
    </source>
</evidence>
<dbReference type="GO" id="GO:0005886">
    <property type="term" value="C:plasma membrane"/>
    <property type="evidence" value="ECO:0007669"/>
    <property type="project" value="UniProtKB-SubCell"/>
</dbReference>
<dbReference type="NCBIfam" id="NF045470">
    <property type="entry name" value="Opp2B"/>
    <property type="match status" value="1"/>
</dbReference>
<comment type="subcellular location">
    <subcellularLocation>
        <location evidence="1 10">Cell membrane</location>
        <topology evidence="1 10">Multi-pass membrane protein</topology>
    </subcellularLocation>
</comment>
<evidence type="ECO:0000256" key="3">
    <source>
        <dbReference type="ARBA" id="ARBA00022475"/>
    </source>
</evidence>
<dbReference type="Proteomes" id="UP000019483">
    <property type="component" value="Unassembled WGS sequence"/>
</dbReference>
<dbReference type="CDD" id="cd06261">
    <property type="entry name" value="TM_PBP2"/>
    <property type="match status" value="1"/>
</dbReference>
<feature type="transmembrane region" description="Helical" evidence="10">
    <location>
        <begin position="233"/>
        <end position="258"/>
    </location>
</feature>
<evidence type="ECO:0000256" key="4">
    <source>
        <dbReference type="ARBA" id="ARBA00022596"/>
    </source>
</evidence>
<gene>
    <name evidence="12" type="ORF">MettiDRAFT_0630</name>
</gene>
<organism evidence="12 13">
    <name type="scientific">Methanolobus tindarius DSM 2278</name>
    <dbReference type="NCBI Taxonomy" id="1090322"/>
    <lineage>
        <taxon>Archaea</taxon>
        <taxon>Methanobacteriati</taxon>
        <taxon>Methanobacteriota</taxon>
        <taxon>Stenosarchaea group</taxon>
        <taxon>Methanomicrobia</taxon>
        <taxon>Methanosarcinales</taxon>
        <taxon>Methanosarcinaceae</taxon>
        <taxon>Methanolobus</taxon>
    </lineage>
</organism>
<dbReference type="PANTHER" id="PTHR43163">
    <property type="entry name" value="DIPEPTIDE TRANSPORT SYSTEM PERMEASE PROTEIN DPPB-RELATED"/>
    <property type="match status" value="1"/>
</dbReference>
<dbReference type="Pfam" id="PF19300">
    <property type="entry name" value="BPD_transp_1_N"/>
    <property type="match status" value="1"/>
</dbReference>
<dbReference type="SUPFAM" id="SSF161098">
    <property type="entry name" value="MetI-like"/>
    <property type="match status" value="1"/>
</dbReference>
<keyword evidence="5 10" id="KW-0812">Transmembrane</keyword>
<protein>
    <submittedName>
        <fullName evidence="12">ABC-type dipeptide/oligopeptide/nickel transport system, permease component</fullName>
    </submittedName>
</protein>
<keyword evidence="2 10" id="KW-0813">Transport</keyword>
<comment type="caution">
    <text evidence="12">The sequence shown here is derived from an EMBL/GenBank/DDBJ whole genome shotgun (WGS) entry which is preliminary data.</text>
</comment>
<sequence length="314" mass="34451">MIEFIARRILLTIPVLILISAVSFGIIYITPGDVAENALMSPSGGADQKAVEEFRLKQGLDQPIYIQYMKWMGNVLRGDLGYSYMTNEGVSDAILRTFGATMKLAIASMMISLVIAIPAGIISALKHGTIIDDLFRFTALFGVSMPNFWQAYIMIIFFALFLKVLPSSGFGGGELSHLVLPAITLGTGYAAVTMRLMRASMLDVLRQDYIRAARAKGLPEYLVISRHALKNSLIPVVTVAGLNFGYLLNGSVIVETIFAWPGLGKLIVSSILTKDYPMIQGCILFIAVIFVLINFAVDLSYAYLNPRIRYETGN</sequence>
<keyword evidence="6 10" id="KW-1133">Transmembrane helix</keyword>
<dbReference type="Gene3D" id="1.10.3720.10">
    <property type="entry name" value="MetI-like"/>
    <property type="match status" value="1"/>
</dbReference>
<dbReference type="InterPro" id="IPR000515">
    <property type="entry name" value="MetI-like"/>
</dbReference>
<dbReference type="RefSeq" id="WP_023844351.1">
    <property type="nucleotide sequence ID" value="NZ_AZAJ01000001.1"/>
</dbReference>
<dbReference type="InterPro" id="IPR050045">
    <property type="entry name" value="Opp2B"/>
</dbReference>
<keyword evidence="13" id="KW-1185">Reference proteome</keyword>
<dbReference type="InterPro" id="IPR035906">
    <property type="entry name" value="MetI-like_sf"/>
</dbReference>
<feature type="transmembrane region" description="Helical" evidence="10">
    <location>
        <begin position="104"/>
        <end position="125"/>
    </location>
</feature>
<feature type="transmembrane region" description="Helical" evidence="10">
    <location>
        <begin position="178"/>
        <end position="197"/>
    </location>
</feature>
<dbReference type="OrthoDB" id="44105at2157"/>
<dbReference type="PANTHER" id="PTHR43163:SF6">
    <property type="entry name" value="DIPEPTIDE TRANSPORT SYSTEM PERMEASE PROTEIN DPPB-RELATED"/>
    <property type="match status" value="1"/>
</dbReference>
<dbReference type="STRING" id="1090322.MettiDRAFT_0630"/>
<evidence type="ECO:0000256" key="9">
    <source>
        <dbReference type="ARBA" id="ARBA00024202"/>
    </source>
</evidence>
<evidence type="ECO:0000313" key="12">
    <source>
        <dbReference type="EMBL" id="ETA67215.1"/>
    </source>
</evidence>
<comment type="similarity">
    <text evidence="9">Belongs to the binding-protein-dependent transport system permease family. OppBC subfamily.</text>
</comment>
<evidence type="ECO:0000313" key="13">
    <source>
        <dbReference type="Proteomes" id="UP000019483"/>
    </source>
</evidence>
<keyword evidence="4" id="KW-0533">Nickel</keyword>
<evidence type="ECO:0000256" key="10">
    <source>
        <dbReference type="RuleBase" id="RU363032"/>
    </source>
</evidence>
<evidence type="ECO:0000256" key="2">
    <source>
        <dbReference type="ARBA" id="ARBA00022448"/>
    </source>
</evidence>
<dbReference type="AlphaFoldDB" id="W9DPU8"/>
<dbReference type="InterPro" id="IPR045621">
    <property type="entry name" value="BPD_transp_1_N"/>
</dbReference>
<evidence type="ECO:0000256" key="7">
    <source>
        <dbReference type="ARBA" id="ARBA00023065"/>
    </source>
</evidence>